<gene>
    <name evidence="1" type="ORF">Mgra_00006474</name>
</gene>
<name>A0A8S9ZM48_9BILA</name>
<protein>
    <submittedName>
        <fullName evidence="1">Uncharacterized protein</fullName>
    </submittedName>
</protein>
<proteinExistence type="predicted"/>
<feature type="non-terminal residue" evidence="1">
    <location>
        <position position="1"/>
    </location>
</feature>
<evidence type="ECO:0000313" key="1">
    <source>
        <dbReference type="EMBL" id="KAF7634176.1"/>
    </source>
</evidence>
<evidence type="ECO:0000313" key="2">
    <source>
        <dbReference type="Proteomes" id="UP000605970"/>
    </source>
</evidence>
<comment type="caution">
    <text evidence="1">The sequence shown here is derived from an EMBL/GenBank/DDBJ whole genome shotgun (WGS) entry which is preliminary data.</text>
</comment>
<sequence length="51" mass="5961">MVSENQTPDRTQLYTPSLSRKRFYDGALSFHTICLTTTAVYQVAKDWLNEY</sequence>
<dbReference type="AlphaFoldDB" id="A0A8S9ZM48"/>
<accession>A0A8S9ZM48</accession>
<keyword evidence="2" id="KW-1185">Reference proteome</keyword>
<dbReference type="EMBL" id="JABEBT010000063">
    <property type="protein sequence ID" value="KAF7634176.1"/>
    <property type="molecule type" value="Genomic_DNA"/>
</dbReference>
<organism evidence="1 2">
    <name type="scientific">Meloidogyne graminicola</name>
    <dbReference type="NCBI Taxonomy" id="189291"/>
    <lineage>
        <taxon>Eukaryota</taxon>
        <taxon>Metazoa</taxon>
        <taxon>Ecdysozoa</taxon>
        <taxon>Nematoda</taxon>
        <taxon>Chromadorea</taxon>
        <taxon>Rhabditida</taxon>
        <taxon>Tylenchina</taxon>
        <taxon>Tylenchomorpha</taxon>
        <taxon>Tylenchoidea</taxon>
        <taxon>Meloidogynidae</taxon>
        <taxon>Meloidogyninae</taxon>
        <taxon>Meloidogyne</taxon>
    </lineage>
</organism>
<reference evidence="1" key="1">
    <citation type="journal article" date="2020" name="Ecol. Evol.">
        <title>Genome structure and content of the rice root-knot nematode (Meloidogyne graminicola).</title>
        <authorList>
            <person name="Phan N.T."/>
            <person name="Danchin E.G.J."/>
            <person name="Klopp C."/>
            <person name="Perfus-Barbeoch L."/>
            <person name="Kozlowski D.K."/>
            <person name="Koutsovoulos G.D."/>
            <person name="Lopez-Roques C."/>
            <person name="Bouchez O."/>
            <person name="Zahm M."/>
            <person name="Besnard G."/>
            <person name="Bellafiore S."/>
        </authorList>
    </citation>
    <scope>NUCLEOTIDE SEQUENCE</scope>
    <source>
        <strain evidence="1">VN-18</strain>
    </source>
</reference>
<dbReference type="Proteomes" id="UP000605970">
    <property type="component" value="Unassembled WGS sequence"/>
</dbReference>